<proteinExistence type="predicted"/>
<dbReference type="Proteomes" id="UP000053144">
    <property type="component" value="Chromosome 11"/>
</dbReference>
<dbReference type="AlphaFoldDB" id="A0A0L9VR31"/>
<dbReference type="EMBL" id="CM003381">
    <property type="protein sequence ID" value="KOM57516.1"/>
    <property type="molecule type" value="Genomic_DNA"/>
</dbReference>
<organism evidence="1 2">
    <name type="scientific">Phaseolus angularis</name>
    <name type="common">Azuki bean</name>
    <name type="synonym">Vigna angularis</name>
    <dbReference type="NCBI Taxonomy" id="3914"/>
    <lineage>
        <taxon>Eukaryota</taxon>
        <taxon>Viridiplantae</taxon>
        <taxon>Streptophyta</taxon>
        <taxon>Embryophyta</taxon>
        <taxon>Tracheophyta</taxon>
        <taxon>Spermatophyta</taxon>
        <taxon>Magnoliopsida</taxon>
        <taxon>eudicotyledons</taxon>
        <taxon>Gunneridae</taxon>
        <taxon>Pentapetalae</taxon>
        <taxon>rosids</taxon>
        <taxon>fabids</taxon>
        <taxon>Fabales</taxon>
        <taxon>Fabaceae</taxon>
        <taxon>Papilionoideae</taxon>
        <taxon>50 kb inversion clade</taxon>
        <taxon>NPAAA clade</taxon>
        <taxon>indigoferoid/millettioid clade</taxon>
        <taxon>Phaseoleae</taxon>
        <taxon>Vigna</taxon>
    </lineage>
</organism>
<accession>A0A0L9VR31</accession>
<dbReference type="Gramene" id="KOM57516">
    <property type="protein sequence ID" value="KOM57516"/>
    <property type="gene ID" value="LR48_Vigan11g054900"/>
</dbReference>
<name>A0A0L9VR31_PHAAN</name>
<sequence length="123" mass="14392">MGFVARGRVIIHKYDDHQDNEDDDMEAHMVEPVRAVTPYDFGPSQMPSSSTLFMEEYFANLSKILEDMSLAQQVHFDQIFEWQQTHEEYVFDQLTTLTPVLGTLKIISIFILQKNHPVQNFRL</sequence>
<evidence type="ECO:0000313" key="2">
    <source>
        <dbReference type="Proteomes" id="UP000053144"/>
    </source>
</evidence>
<protein>
    <submittedName>
        <fullName evidence="1">Uncharacterized protein</fullName>
    </submittedName>
</protein>
<reference evidence="2" key="1">
    <citation type="journal article" date="2015" name="Proc. Natl. Acad. Sci. U.S.A.">
        <title>Genome sequencing of adzuki bean (Vigna angularis) provides insight into high starch and low fat accumulation and domestication.</title>
        <authorList>
            <person name="Yang K."/>
            <person name="Tian Z."/>
            <person name="Chen C."/>
            <person name="Luo L."/>
            <person name="Zhao B."/>
            <person name="Wang Z."/>
            <person name="Yu L."/>
            <person name="Li Y."/>
            <person name="Sun Y."/>
            <person name="Li W."/>
            <person name="Chen Y."/>
            <person name="Li Y."/>
            <person name="Zhang Y."/>
            <person name="Ai D."/>
            <person name="Zhao J."/>
            <person name="Shang C."/>
            <person name="Ma Y."/>
            <person name="Wu B."/>
            <person name="Wang M."/>
            <person name="Gao L."/>
            <person name="Sun D."/>
            <person name="Zhang P."/>
            <person name="Guo F."/>
            <person name="Wang W."/>
            <person name="Li Y."/>
            <person name="Wang J."/>
            <person name="Varshney R.K."/>
            <person name="Wang J."/>
            <person name="Ling H.Q."/>
            <person name="Wan P."/>
        </authorList>
    </citation>
    <scope>NUCLEOTIDE SEQUENCE</scope>
    <source>
        <strain evidence="2">cv. Jingnong 6</strain>
    </source>
</reference>
<gene>
    <name evidence="1" type="ORF">LR48_Vigan11g054900</name>
</gene>
<evidence type="ECO:0000313" key="1">
    <source>
        <dbReference type="EMBL" id="KOM57516.1"/>
    </source>
</evidence>